<dbReference type="RefSeq" id="WP_145418238.1">
    <property type="nucleotide sequence ID" value="NZ_CP036526.1"/>
</dbReference>
<organism evidence="2 3">
    <name type="scientific">Stieleria marina</name>
    <dbReference type="NCBI Taxonomy" id="1930275"/>
    <lineage>
        <taxon>Bacteria</taxon>
        <taxon>Pseudomonadati</taxon>
        <taxon>Planctomycetota</taxon>
        <taxon>Planctomycetia</taxon>
        <taxon>Pirellulales</taxon>
        <taxon>Pirellulaceae</taxon>
        <taxon>Stieleria</taxon>
    </lineage>
</organism>
<dbReference type="OrthoDB" id="273910at2"/>
<feature type="compositionally biased region" description="Basic and acidic residues" evidence="1">
    <location>
        <begin position="185"/>
        <end position="196"/>
    </location>
</feature>
<dbReference type="InterPro" id="IPR046525">
    <property type="entry name" value="DUF6702"/>
</dbReference>
<evidence type="ECO:0000256" key="1">
    <source>
        <dbReference type="SAM" id="MobiDB-lite"/>
    </source>
</evidence>
<name>A0A517NTX6_9BACT</name>
<feature type="region of interest" description="Disordered" evidence="1">
    <location>
        <begin position="141"/>
        <end position="196"/>
    </location>
</feature>
<gene>
    <name evidence="2" type="ORF">K239x_25330</name>
</gene>
<sequence>MCLLFVLTALLHPVHETVSELQWNAQTRRVEVALRMSVLDEEWVKRNQGPGIRKENTRTWAVSYLSETFRIDPGSVLESEKPNAKKSVYHWVGRKEEGAHVWWFFEIEPVDKKKPRIISQEMFFSREQGYSNRVLILGSPPASANGTKLADPDKKTQPARGGKQPTVSRRSVTLTIQRPTAKLDASVDDKQENSKL</sequence>
<dbReference type="Pfam" id="PF20420">
    <property type="entry name" value="DUF6702"/>
    <property type="match status" value="1"/>
</dbReference>
<dbReference type="AlphaFoldDB" id="A0A517NTX6"/>
<protein>
    <submittedName>
        <fullName evidence="2">Uncharacterized protein</fullName>
    </submittedName>
</protein>
<proteinExistence type="predicted"/>
<feature type="compositionally biased region" description="Polar residues" evidence="1">
    <location>
        <begin position="165"/>
        <end position="178"/>
    </location>
</feature>
<dbReference type="EMBL" id="CP036526">
    <property type="protein sequence ID" value="QDT10576.1"/>
    <property type="molecule type" value="Genomic_DNA"/>
</dbReference>
<keyword evidence="3" id="KW-1185">Reference proteome</keyword>
<accession>A0A517NTX6</accession>
<dbReference type="Proteomes" id="UP000319817">
    <property type="component" value="Chromosome"/>
</dbReference>
<evidence type="ECO:0000313" key="3">
    <source>
        <dbReference type="Proteomes" id="UP000319817"/>
    </source>
</evidence>
<evidence type="ECO:0000313" key="2">
    <source>
        <dbReference type="EMBL" id="QDT10576.1"/>
    </source>
</evidence>
<reference evidence="2 3" key="1">
    <citation type="submission" date="2019-02" db="EMBL/GenBank/DDBJ databases">
        <title>Deep-cultivation of Planctomycetes and their phenomic and genomic characterization uncovers novel biology.</title>
        <authorList>
            <person name="Wiegand S."/>
            <person name="Jogler M."/>
            <person name="Boedeker C."/>
            <person name="Pinto D."/>
            <person name="Vollmers J."/>
            <person name="Rivas-Marin E."/>
            <person name="Kohn T."/>
            <person name="Peeters S.H."/>
            <person name="Heuer A."/>
            <person name="Rast P."/>
            <person name="Oberbeckmann S."/>
            <person name="Bunk B."/>
            <person name="Jeske O."/>
            <person name="Meyerdierks A."/>
            <person name="Storesund J.E."/>
            <person name="Kallscheuer N."/>
            <person name="Luecker S."/>
            <person name="Lage O.M."/>
            <person name="Pohl T."/>
            <person name="Merkel B.J."/>
            <person name="Hornburger P."/>
            <person name="Mueller R.-W."/>
            <person name="Bruemmer F."/>
            <person name="Labrenz M."/>
            <person name="Spormann A.M."/>
            <person name="Op den Camp H."/>
            <person name="Overmann J."/>
            <person name="Amann R."/>
            <person name="Jetten M.S.M."/>
            <person name="Mascher T."/>
            <person name="Medema M.H."/>
            <person name="Devos D.P."/>
            <person name="Kaster A.-K."/>
            <person name="Ovreas L."/>
            <person name="Rohde M."/>
            <person name="Galperin M.Y."/>
            <person name="Jogler C."/>
        </authorList>
    </citation>
    <scope>NUCLEOTIDE SEQUENCE [LARGE SCALE GENOMIC DNA]</scope>
    <source>
        <strain evidence="2 3">K23_9</strain>
    </source>
</reference>